<feature type="domain" description="Amine oxidase" evidence="3">
    <location>
        <begin position="25"/>
        <end position="430"/>
    </location>
</feature>
<keyword evidence="2" id="KW-0560">Oxidoreductase</keyword>
<dbReference type="Gene3D" id="3.50.50.60">
    <property type="entry name" value="FAD/NAD(P)-binding domain"/>
    <property type="match status" value="1"/>
</dbReference>
<dbReference type="RefSeq" id="WP_189644113.1">
    <property type="nucleotide sequence ID" value="NZ_BNAL01000056.1"/>
</dbReference>
<dbReference type="PRINTS" id="PR00757">
    <property type="entry name" value="AMINEOXDASEF"/>
</dbReference>
<dbReference type="InterPro" id="IPR001613">
    <property type="entry name" value="Flavin_amine_oxidase"/>
</dbReference>
<comment type="caution">
    <text evidence="4">The sequence shown here is derived from an EMBL/GenBank/DDBJ whole genome shotgun (WGS) entry which is preliminary data.</text>
</comment>
<gene>
    <name evidence="4" type="ORF">GCM10017783_25260</name>
</gene>
<proteinExistence type="predicted"/>
<sequence length="442" mass="47119">MTSGTSGIVGAEGLTADIIVVGAGLAGLCAARTLQRAGRQVRVLEASEHLGGRVWSREAEGYTIDAGFLGMFTDYPAARRQFDYDALDLIILKPSAVLRQEGGVTELLGDPRRDPAALPGDLTASALTAADRLHAARLAAEVLAGPAHALLSGPDTSTREFLLGRGFSERSLERFFSPFFGGLVIDRELKTSANLFRYYLRLLITGDVAIPRRGMSELPRQLAAGLNVQRGVRVHGLDSAGQSVILRTSAGEMRAAQVIVATDPPTAARLLNETPNEPRPVGRGSLSSTYLHFRAPQALEPQPRLQLNARPSGWLNQVLWLDQVFPNRVPGERGLLIASLWGIPEGDDAALGELAVAELRDWYGDAVHTLDLLAVDRIAHVQYPQPASYADSLPGHSTALPNVFLASEVTSLSGIQGALESGEKAAAAILGDLEVLSRPRGA</sequence>
<dbReference type="InterPro" id="IPR002937">
    <property type="entry name" value="Amino_oxidase"/>
</dbReference>
<dbReference type="Pfam" id="PF01593">
    <property type="entry name" value="Amino_oxidase"/>
    <property type="match status" value="1"/>
</dbReference>
<comment type="cofactor">
    <cofactor evidence="1">
        <name>FAD</name>
        <dbReference type="ChEBI" id="CHEBI:57692"/>
    </cofactor>
</comment>
<organism evidence="4 5">
    <name type="scientific">Deinococcus piscis</name>
    <dbReference type="NCBI Taxonomy" id="394230"/>
    <lineage>
        <taxon>Bacteria</taxon>
        <taxon>Thermotogati</taxon>
        <taxon>Deinococcota</taxon>
        <taxon>Deinococci</taxon>
        <taxon>Deinococcales</taxon>
        <taxon>Deinococcaceae</taxon>
        <taxon>Deinococcus</taxon>
    </lineage>
</organism>
<dbReference type="PANTHER" id="PTHR42841">
    <property type="entry name" value="AMINE OXIDASE"/>
    <property type="match status" value="1"/>
</dbReference>
<dbReference type="EMBL" id="BNAL01000056">
    <property type="protein sequence ID" value="GHG11965.1"/>
    <property type="molecule type" value="Genomic_DNA"/>
</dbReference>
<evidence type="ECO:0000313" key="4">
    <source>
        <dbReference type="EMBL" id="GHG11965.1"/>
    </source>
</evidence>
<name>A0ABQ3KEA3_9DEIO</name>
<protein>
    <recommendedName>
        <fullName evidence="3">Amine oxidase domain-containing protein</fullName>
    </recommendedName>
</protein>
<evidence type="ECO:0000313" key="5">
    <source>
        <dbReference type="Proteomes" id="UP000632154"/>
    </source>
</evidence>
<keyword evidence="5" id="KW-1185">Reference proteome</keyword>
<evidence type="ECO:0000259" key="3">
    <source>
        <dbReference type="Pfam" id="PF01593"/>
    </source>
</evidence>
<dbReference type="SUPFAM" id="SSF51905">
    <property type="entry name" value="FAD/NAD(P)-binding domain"/>
    <property type="match status" value="1"/>
</dbReference>
<dbReference type="InterPro" id="IPR036188">
    <property type="entry name" value="FAD/NAD-bd_sf"/>
</dbReference>
<reference evidence="5" key="1">
    <citation type="journal article" date="2019" name="Int. J. Syst. Evol. Microbiol.">
        <title>The Global Catalogue of Microorganisms (GCM) 10K type strain sequencing project: providing services to taxonomists for standard genome sequencing and annotation.</title>
        <authorList>
            <consortium name="The Broad Institute Genomics Platform"/>
            <consortium name="The Broad Institute Genome Sequencing Center for Infectious Disease"/>
            <person name="Wu L."/>
            <person name="Ma J."/>
        </authorList>
    </citation>
    <scope>NUCLEOTIDE SEQUENCE [LARGE SCALE GENOMIC DNA]</scope>
    <source>
        <strain evidence="5">CGMCC 1.18439</strain>
    </source>
</reference>
<evidence type="ECO:0000256" key="2">
    <source>
        <dbReference type="ARBA" id="ARBA00023002"/>
    </source>
</evidence>
<accession>A0ABQ3KEA3</accession>
<dbReference type="Proteomes" id="UP000632154">
    <property type="component" value="Unassembled WGS sequence"/>
</dbReference>
<evidence type="ECO:0000256" key="1">
    <source>
        <dbReference type="ARBA" id="ARBA00001974"/>
    </source>
</evidence>